<dbReference type="STRING" id="67331.SAMN04490357_4611"/>
<dbReference type="GeneID" id="95513709"/>
<gene>
    <name evidence="2" type="ORF">SAMN04490357_4611</name>
</gene>
<name>A0A1H5A350_9ACTN</name>
<accession>A0A1H5A350</accession>
<keyword evidence="1" id="KW-0732">Signal</keyword>
<evidence type="ECO:0000256" key="1">
    <source>
        <dbReference type="SAM" id="SignalP"/>
    </source>
</evidence>
<sequence>MPAHLVKAALALASTAGLTLVTAPAHADQGPVDASVWKQLAPTVSATAKYRYVPLALAAGYKPNPCTMDMNDGKGAMGYHYIDPKLYGSLDPVKPAALLYEDDGRGGRRLTGVEWIVKAGKNTARPTMFGRKFEGPVTAHHNSTIPTHYSLHAWLYKKNPSGLFYEWNPDVKCPYPGAPG</sequence>
<dbReference type="AlphaFoldDB" id="A0A1H5A350"/>
<organism evidence="2 3">
    <name type="scientific">Streptomyces misionensis</name>
    <dbReference type="NCBI Taxonomy" id="67331"/>
    <lineage>
        <taxon>Bacteria</taxon>
        <taxon>Bacillati</taxon>
        <taxon>Actinomycetota</taxon>
        <taxon>Actinomycetes</taxon>
        <taxon>Kitasatosporales</taxon>
        <taxon>Streptomycetaceae</taxon>
        <taxon>Streptomyces</taxon>
    </lineage>
</organism>
<feature type="chain" id="PRO_5010367631" evidence="1">
    <location>
        <begin position="28"/>
        <end position="180"/>
    </location>
</feature>
<protein>
    <submittedName>
        <fullName evidence="2">Uncharacterized protein</fullName>
    </submittedName>
</protein>
<proteinExistence type="predicted"/>
<dbReference type="RefSeq" id="WP_070025339.1">
    <property type="nucleotide sequence ID" value="NZ_FNTD01000004.1"/>
</dbReference>
<evidence type="ECO:0000313" key="2">
    <source>
        <dbReference type="EMBL" id="SED36545.1"/>
    </source>
</evidence>
<reference evidence="2 3" key="1">
    <citation type="submission" date="2016-10" db="EMBL/GenBank/DDBJ databases">
        <authorList>
            <person name="de Groot N.N."/>
        </authorList>
    </citation>
    <scope>NUCLEOTIDE SEQUENCE [LARGE SCALE GENOMIC DNA]</scope>
    <source>
        <strain evidence="2 3">DSM 40306</strain>
    </source>
</reference>
<dbReference type="EMBL" id="FNTD01000004">
    <property type="protein sequence ID" value="SED36545.1"/>
    <property type="molecule type" value="Genomic_DNA"/>
</dbReference>
<evidence type="ECO:0000313" key="3">
    <source>
        <dbReference type="Proteomes" id="UP000182375"/>
    </source>
</evidence>
<feature type="signal peptide" evidence="1">
    <location>
        <begin position="1"/>
        <end position="27"/>
    </location>
</feature>
<dbReference type="Proteomes" id="UP000182375">
    <property type="component" value="Unassembled WGS sequence"/>
</dbReference>